<name>A0A8H4NBT5_9PEZI</name>
<evidence type="ECO:0000313" key="1">
    <source>
        <dbReference type="EMBL" id="KAF4313241.1"/>
    </source>
</evidence>
<comment type="caution">
    <text evidence="1">The sequence shown here is derived from an EMBL/GenBank/DDBJ whole genome shotgun (WGS) entry which is preliminary data.</text>
</comment>
<dbReference type="EMBL" id="WWBZ02000001">
    <property type="protein sequence ID" value="KAF4313241.1"/>
    <property type="molecule type" value="Genomic_DNA"/>
</dbReference>
<sequence>MATELWPRNVDLRRSFKTVPSAYNQGPISFSLMTWCFNCLNRSCTKHGRRLMRPSNVDVNIQLTLDAIKLIGRLPAELKLEVADKIGVRTHLSLRHAEIPPELGDPWAESERRRIQRLFRRFDDELVVFPAVAPQNSTTIRGGNIYGEGKISPSQHLLFLEIINRNTTAMIDFFTERLRLDHKRLSSQRPIILHLWRIFLVPPMTPIDGTFRMNEVFTYFHSLSRPVRQQILDFIREIGRAFASIHPIENPMLAALNEALQQQIIARCTAYFAIEWLRVGMSELWRRVHTGGHKTPNVAAAFSRPASIYQPGWTPVGYPSYVGWKIIDIDAWTYRISLPPGTDIHLLPPKGQFHDFYKALLYASDRPETEQPLSWTQWLRHQNGILSWHLQNPEQNL</sequence>
<dbReference type="AlphaFoldDB" id="A0A8H4NBT5"/>
<reference evidence="1" key="1">
    <citation type="submission" date="2020-04" db="EMBL/GenBank/DDBJ databases">
        <title>Genome Assembly and Annotation of Botryosphaeria dothidea sdau 11-99, a Latent Pathogen of Apple Fruit Ring Rot in China.</title>
        <authorList>
            <person name="Yu C."/>
            <person name="Diao Y."/>
            <person name="Lu Q."/>
            <person name="Zhao J."/>
            <person name="Cui S."/>
            <person name="Peng C."/>
            <person name="He B."/>
            <person name="Liu H."/>
        </authorList>
    </citation>
    <scope>NUCLEOTIDE SEQUENCE [LARGE SCALE GENOMIC DNA]</scope>
    <source>
        <strain evidence="1">Sdau11-99</strain>
    </source>
</reference>
<organism evidence="1 2">
    <name type="scientific">Botryosphaeria dothidea</name>
    <dbReference type="NCBI Taxonomy" id="55169"/>
    <lineage>
        <taxon>Eukaryota</taxon>
        <taxon>Fungi</taxon>
        <taxon>Dikarya</taxon>
        <taxon>Ascomycota</taxon>
        <taxon>Pezizomycotina</taxon>
        <taxon>Dothideomycetes</taxon>
        <taxon>Dothideomycetes incertae sedis</taxon>
        <taxon>Botryosphaeriales</taxon>
        <taxon>Botryosphaeriaceae</taxon>
        <taxon>Botryosphaeria</taxon>
    </lineage>
</organism>
<proteinExistence type="predicted"/>
<dbReference type="OrthoDB" id="10477282at2759"/>
<gene>
    <name evidence="1" type="ORF">GTA08_BOTSDO01044</name>
</gene>
<protein>
    <submittedName>
        <fullName evidence="1">Uncharacterized protein</fullName>
    </submittedName>
</protein>
<keyword evidence="2" id="KW-1185">Reference proteome</keyword>
<accession>A0A8H4NBT5</accession>
<evidence type="ECO:0000313" key="2">
    <source>
        <dbReference type="Proteomes" id="UP000572817"/>
    </source>
</evidence>
<dbReference type="Proteomes" id="UP000572817">
    <property type="component" value="Unassembled WGS sequence"/>
</dbReference>